<evidence type="ECO:0000313" key="2">
    <source>
        <dbReference type="Proteomes" id="UP001189663"/>
    </source>
</evidence>
<sequence>MQADLEVLRNLNIARRTADKTHYVRLADIEQPFRAEFRAWMRLGQCPVVEGEDRFGCMYEHDFEGYRQERLRGVYRKWQGKTPWELLHYEAPATDDQI</sequence>
<dbReference type="Proteomes" id="UP001189663">
    <property type="component" value="Unassembled WGS sequence"/>
</dbReference>
<protein>
    <submittedName>
        <fullName evidence="1">Uncharacterized protein</fullName>
    </submittedName>
</protein>
<comment type="caution">
    <text evidence="1">The sequence shown here is derived from an EMBL/GenBank/DDBJ whole genome shotgun (WGS) entry which is preliminary data.</text>
</comment>
<reference evidence="1 2" key="1">
    <citation type="submission" date="2023-07" db="EMBL/GenBank/DDBJ databases">
        <authorList>
            <person name="Peeters C."/>
        </authorList>
    </citation>
    <scope>NUCLEOTIDE SEQUENCE [LARGE SCALE GENOMIC DNA]</scope>
    <source>
        <strain evidence="1 2">LMG 18096</strain>
    </source>
</reference>
<proteinExistence type="predicted"/>
<organism evidence="1 2">
    <name type="scientific">Ralstonia holmesii</name>
    <dbReference type="NCBI Taxonomy" id="3058602"/>
    <lineage>
        <taxon>Bacteria</taxon>
        <taxon>Pseudomonadati</taxon>
        <taxon>Pseudomonadota</taxon>
        <taxon>Betaproteobacteria</taxon>
        <taxon>Burkholderiales</taxon>
        <taxon>Burkholderiaceae</taxon>
        <taxon>Ralstonia</taxon>
    </lineage>
</organism>
<name>A0ABC8QBS7_9RALS</name>
<dbReference type="AlphaFoldDB" id="A0ABC8QBS7"/>
<dbReference type="RefSeq" id="WP_112187027.1">
    <property type="nucleotide sequence ID" value="NZ_CATZAT010000001.1"/>
</dbReference>
<gene>
    <name evidence="1" type="ORF">LMG18096_01157</name>
</gene>
<dbReference type="EMBL" id="CATZAT010000001">
    <property type="protein sequence ID" value="CAJ0781345.1"/>
    <property type="molecule type" value="Genomic_DNA"/>
</dbReference>
<accession>A0ABC8QBS7</accession>
<keyword evidence="2" id="KW-1185">Reference proteome</keyword>
<evidence type="ECO:0000313" key="1">
    <source>
        <dbReference type="EMBL" id="CAJ0781345.1"/>
    </source>
</evidence>